<dbReference type="PROSITE" id="PS00216">
    <property type="entry name" value="SUGAR_TRANSPORT_1"/>
    <property type="match status" value="1"/>
</dbReference>
<evidence type="ECO:0000256" key="2">
    <source>
        <dbReference type="ARBA" id="ARBA00022448"/>
    </source>
</evidence>
<keyword evidence="2" id="KW-0813">Transport</keyword>
<feature type="non-terminal residue" evidence="8">
    <location>
        <position position="137"/>
    </location>
</feature>
<keyword evidence="4 6" id="KW-1133">Transmembrane helix</keyword>
<dbReference type="InterPro" id="IPR020846">
    <property type="entry name" value="MFS_dom"/>
</dbReference>
<protein>
    <recommendedName>
        <fullName evidence="7">Major facilitator superfamily (MFS) profile domain-containing protein</fullName>
    </recommendedName>
</protein>
<dbReference type="PROSITE" id="PS50850">
    <property type="entry name" value="MFS"/>
    <property type="match status" value="1"/>
</dbReference>
<evidence type="ECO:0000256" key="6">
    <source>
        <dbReference type="SAM" id="Phobius"/>
    </source>
</evidence>
<dbReference type="EMBL" id="BARS01054888">
    <property type="protein sequence ID" value="GAG52321.1"/>
    <property type="molecule type" value="Genomic_DNA"/>
</dbReference>
<dbReference type="Gene3D" id="1.20.1250.20">
    <property type="entry name" value="MFS general substrate transporter like domains"/>
    <property type="match status" value="1"/>
</dbReference>
<evidence type="ECO:0000256" key="5">
    <source>
        <dbReference type="ARBA" id="ARBA00023136"/>
    </source>
</evidence>
<evidence type="ECO:0000259" key="7">
    <source>
        <dbReference type="PROSITE" id="PS50850"/>
    </source>
</evidence>
<dbReference type="InterPro" id="IPR036259">
    <property type="entry name" value="MFS_trans_sf"/>
</dbReference>
<evidence type="ECO:0000256" key="4">
    <source>
        <dbReference type="ARBA" id="ARBA00022989"/>
    </source>
</evidence>
<name>X0ZW71_9ZZZZ</name>
<keyword evidence="5 6" id="KW-0472">Membrane</keyword>
<reference evidence="8" key="1">
    <citation type="journal article" date="2014" name="Front. Microbiol.">
        <title>High frequency of phylogenetically diverse reductive dehalogenase-homologous genes in deep subseafloor sedimentary metagenomes.</title>
        <authorList>
            <person name="Kawai M."/>
            <person name="Futagami T."/>
            <person name="Toyoda A."/>
            <person name="Takaki Y."/>
            <person name="Nishi S."/>
            <person name="Hori S."/>
            <person name="Arai W."/>
            <person name="Tsubouchi T."/>
            <person name="Morono Y."/>
            <person name="Uchiyama I."/>
            <person name="Ito T."/>
            <person name="Fujiyama A."/>
            <person name="Inagaki F."/>
            <person name="Takami H."/>
        </authorList>
    </citation>
    <scope>NUCLEOTIDE SEQUENCE</scope>
    <source>
        <strain evidence="8">Expedition CK06-06</strain>
    </source>
</reference>
<sequence length="137" mass="14986">MPAEEEQQERRQPAVTRGRRPWWIPGFLGGVPDIDPTLIRLVGVISLGLFFEAYDGSLLTAALKQIAEGLEMRESDLGTYLGVIRLGSLPALLIAPVADRLGRRRVFLGSIAAFSLGTLLTAFVRGPEQFVLVQGRI</sequence>
<dbReference type="PANTHER" id="PTHR42718">
    <property type="entry name" value="MAJOR FACILITATOR SUPERFAMILY MULTIDRUG TRANSPORTER MFSC"/>
    <property type="match status" value="1"/>
</dbReference>
<accession>X0ZW71</accession>
<dbReference type="AlphaFoldDB" id="X0ZW71"/>
<organism evidence="8">
    <name type="scientific">marine sediment metagenome</name>
    <dbReference type="NCBI Taxonomy" id="412755"/>
    <lineage>
        <taxon>unclassified sequences</taxon>
        <taxon>metagenomes</taxon>
        <taxon>ecological metagenomes</taxon>
    </lineage>
</organism>
<dbReference type="SUPFAM" id="SSF103473">
    <property type="entry name" value="MFS general substrate transporter"/>
    <property type="match status" value="1"/>
</dbReference>
<evidence type="ECO:0000256" key="3">
    <source>
        <dbReference type="ARBA" id="ARBA00022692"/>
    </source>
</evidence>
<gene>
    <name evidence="8" type="ORF">S01H1_81158</name>
</gene>
<dbReference type="InterPro" id="IPR005829">
    <property type="entry name" value="Sugar_transporter_CS"/>
</dbReference>
<dbReference type="GO" id="GO:0022857">
    <property type="term" value="F:transmembrane transporter activity"/>
    <property type="evidence" value="ECO:0007669"/>
    <property type="project" value="InterPro"/>
</dbReference>
<keyword evidence="3 6" id="KW-0812">Transmembrane</keyword>
<feature type="domain" description="Major facilitator superfamily (MFS) profile" evidence="7">
    <location>
        <begin position="41"/>
        <end position="137"/>
    </location>
</feature>
<dbReference type="GO" id="GO:0016020">
    <property type="term" value="C:membrane"/>
    <property type="evidence" value="ECO:0007669"/>
    <property type="project" value="UniProtKB-SubCell"/>
</dbReference>
<comment type="caution">
    <text evidence="8">The sequence shown here is derived from an EMBL/GenBank/DDBJ whole genome shotgun (WGS) entry which is preliminary data.</text>
</comment>
<proteinExistence type="predicted"/>
<comment type="subcellular location">
    <subcellularLocation>
        <location evidence="1">Membrane</location>
        <topology evidence="1">Multi-pass membrane protein</topology>
    </subcellularLocation>
</comment>
<dbReference type="PANTHER" id="PTHR42718:SF9">
    <property type="entry name" value="MAJOR FACILITATOR SUPERFAMILY MULTIDRUG TRANSPORTER MFSC"/>
    <property type="match status" value="1"/>
</dbReference>
<evidence type="ECO:0000256" key="1">
    <source>
        <dbReference type="ARBA" id="ARBA00004141"/>
    </source>
</evidence>
<feature type="transmembrane region" description="Helical" evidence="6">
    <location>
        <begin position="106"/>
        <end position="124"/>
    </location>
</feature>
<evidence type="ECO:0000313" key="8">
    <source>
        <dbReference type="EMBL" id="GAG52321.1"/>
    </source>
</evidence>